<protein>
    <recommendedName>
        <fullName evidence="3">Restriction alleviation protein Lar</fullName>
    </recommendedName>
</protein>
<accession>A0A7Y0A1Q2</accession>
<dbReference type="RefSeq" id="WP_169501075.1">
    <property type="nucleotide sequence ID" value="NZ_JABBFZ010000027.1"/>
</dbReference>
<organism evidence="1 2">
    <name type="scientific">Paraburkholderia antibiotica</name>
    <dbReference type="NCBI Taxonomy" id="2728839"/>
    <lineage>
        <taxon>Bacteria</taxon>
        <taxon>Pseudomonadati</taxon>
        <taxon>Pseudomonadota</taxon>
        <taxon>Betaproteobacteria</taxon>
        <taxon>Burkholderiales</taxon>
        <taxon>Burkholderiaceae</taxon>
        <taxon>Paraburkholderia</taxon>
    </lineage>
</organism>
<dbReference type="Pfam" id="PF14354">
    <property type="entry name" value="Lar_restr_allev"/>
    <property type="match status" value="1"/>
</dbReference>
<sequence length="275" mass="29969">MTSNTRTEARASLSSCPFCGGHANLYKEGLDERFAYADRITYRCSGCGASVSAMGIIPHGGYADNSTVEKRALDAWNRRAPTPAVQADATIAAGGPQEPIYVRATDLDSLKDPRISGKGCFLNKEPRDGFVPLYAAPLPREAATVTLTVEQRKAVWWAILTAEQSEPKSGTLMYRRAQDLRAILADPQAAATVTLTACDADMVWPAYDGETSFHSIDEAVQYEVDQAWPTQEPLELRLDLAKRIPAATIRIFNITENGHEWEIVAPAHVSAGEKS</sequence>
<comment type="caution">
    <text evidence="1">The sequence shown here is derived from an EMBL/GenBank/DDBJ whole genome shotgun (WGS) entry which is preliminary data.</text>
</comment>
<reference evidence="1 2" key="1">
    <citation type="submission" date="2020-04" db="EMBL/GenBank/DDBJ databases">
        <title>Paraburkholderia sp. G-4-1-8 isolated from soil.</title>
        <authorList>
            <person name="Dahal R.H."/>
        </authorList>
    </citation>
    <scope>NUCLEOTIDE SEQUENCE [LARGE SCALE GENOMIC DNA]</scope>
    <source>
        <strain evidence="1 2">G-4-1-8</strain>
    </source>
</reference>
<keyword evidence="2" id="KW-1185">Reference proteome</keyword>
<evidence type="ECO:0008006" key="3">
    <source>
        <dbReference type="Google" id="ProtNLM"/>
    </source>
</evidence>
<evidence type="ECO:0000313" key="1">
    <source>
        <dbReference type="EMBL" id="NML34886.1"/>
    </source>
</evidence>
<dbReference type="AlphaFoldDB" id="A0A7Y0A1Q2"/>
<name>A0A7Y0A1Q2_9BURK</name>
<proteinExistence type="predicted"/>
<gene>
    <name evidence="1" type="ORF">HHL14_29185</name>
</gene>
<dbReference type="EMBL" id="JABBFZ010000027">
    <property type="protein sequence ID" value="NML34886.1"/>
    <property type="molecule type" value="Genomic_DNA"/>
</dbReference>
<dbReference type="Proteomes" id="UP000583127">
    <property type="component" value="Unassembled WGS sequence"/>
</dbReference>
<evidence type="ECO:0000313" key="2">
    <source>
        <dbReference type="Proteomes" id="UP000583127"/>
    </source>
</evidence>